<sequence length="70" mass="8103">MMKPSNILPIREPTAEEQTTKVQQHNLWRQEIRNWLIAYPLTAKLVMRLKLVMVVDSRVLTACTDGVNVL</sequence>
<evidence type="ECO:0000256" key="1">
    <source>
        <dbReference type="SAM" id="MobiDB-lite"/>
    </source>
</evidence>
<protein>
    <submittedName>
        <fullName evidence="2">Uncharacterized protein</fullName>
    </submittedName>
</protein>
<dbReference type="AlphaFoldDB" id="A0A455UKC6"/>
<proteinExistence type="predicted"/>
<gene>
    <name evidence="2" type="ORF">HSBAA_47000</name>
</gene>
<feature type="region of interest" description="Disordered" evidence="1">
    <location>
        <begin position="1"/>
        <end position="22"/>
    </location>
</feature>
<organism evidence="2 3">
    <name type="scientific">Vreelandella sulfidaeris</name>
    <dbReference type="NCBI Taxonomy" id="115553"/>
    <lineage>
        <taxon>Bacteria</taxon>
        <taxon>Pseudomonadati</taxon>
        <taxon>Pseudomonadota</taxon>
        <taxon>Gammaproteobacteria</taxon>
        <taxon>Oceanospirillales</taxon>
        <taxon>Halomonadaceae</taxon>
        <taxon>Vreelandella</taxon>
    </lineage>
</organism>
<dbReference type="KEGG" id="hsr:HSBAA_47000"/>
<evidence type="ECO:0000313" key="2">
    <source>
        <dbReference type="EMBL" id="BBI63394.1"/>
    </source>
</evidence>
<dbReference type="EMBL" id="AP019514">
    <property type="protein sequence ID" value="BBI63394.1"/>
    <property type="molecule type" value="Genomic_DNA"/>
</dbReference>
<dbReference type="Proteomes" id="UP000320231">
    <property type="component" value="Chromosome"/>
</dbReference>
<evidence type="ECO:0000313" key="3">
    <source>
        <dbReference type="Proteomes" id="UP000320231"/>
    </source>
</evidence>
<reference evidence="2 3" key="1">
    <citation type="journal article" date="2019" name="Microbiol. Resour. Announc.">
        <title>Complete Genome Sequence of Halomonas sulfidaeris Strain Esulfide1 Isolated from a Metal Sulfide Rock at a Depth of 2,200 Meters, Obtained Using Nanopore Sequencing.</title>
        <authorList>
            <person name="Saito M."/>
            <person name="Nishigata A."/>
            <person name="Galipon J."/>
            <person name="Arakawa K."/>
        </authorList>
    </citation>
    <scope>NUCLEOTIDE SEQUENCE [LARGE SCALE GENOMIC DNA]</scope>
    <source>
        <strain evidence="2 3">ATCC BAA-803</strain>
    </source>
</reference>
<accession>A0A455UKC6</accession>
<name>A0A455UKC6_9GAMM</name>